<accession>A0ABT2PWL2</accession>
<dbReference type="EMBL" id="JAOEGN010000012">
    <property type="protein sequence ID" value="MCU0105345.1"/>
    <property type="molecule type" value="Genomic_DNA"/>
</dbReference>
<keyword evidence="10" id="KW-1185">Reference proteome</keyword>
<dbReference type="Proteomes" id="UP001209076">
    <property type="component" value="Unassembled WGS sequence"/>
</dbReference>
<dbReference type="PANTHER" id="PTHR37307:SF1">
    <property type="entry name" value="CELL DIVISION PROTEIN WHIA-RELATED"/>
    <property type="match status" value="1"/>
</dbReference>
<comment type="function">
    <text evidence="4">Involved in cell division and chromosome segregation.</text>
</comment>
<evidence type="ECO:0000256" key="4">
    <source>
        <dbReference type="HAMAP-Rule" id="MF_01420"/>
    </source>
</evidence>
<dbReference type="Pfam" id="PF14527">
    <property type="entry name" value="LAGLIDADG_WhiA"/>
    <property type="match status" value="1"/>
</dbReference>
<evidence type="ECO:0000256" key="1">
    <source>
        <dbReference type="ARBA" id="ARBA00022618"/>
    </source>
</evidence>
<feature type="domain" description="Sporulation transcription regulator WhiA N-terminal" evidence="7">
    <location>
        <begin position="19"/>
        <end position="99"/>
    </location>
</feature>
<dbReference type="PANTHER" id="PTHR37307">
    <property type="entry name" value="CELL DIVISION PROTEIN WHIA-RELATED"/>
    <property type="match status" value="1"/>
</dbReference>
<evidence type="ECO:0000313" key="9">
    <source>
        <dbReference type="EMBL" id="MCU0105345.1"/>
    </source>
</evidence>
<dbReference type="Pfam" id="PF10298">
    <property type="entry name" value="WhiA_N"/>
    <property type="match status" value="1"/>
</dbReference>
<evidence type="ECO:0000313" key="10">
    <source>
        <dbReference type="Proteomes" id="UP001209076"/>
    </source>
</evidence>
<dbReference type="InterPro" id="IPR003802">
    <property type="entry name" value="Sporulation_regulator_WhiA"/>
</dbReference>
<organism evidence="9 10">
    <name type="scientific">Paracholeplasma vituli</name>
    <dbReference type="NCBI Taxonomy" id="69473"/>
    <lineage>
        <taxon>Bacteria</taxon>
        <taxon>Bacillati</taxon>
        <taxon>Mycoplasmatota</taxon>
        <taxon>Mollicutes</taxon>
        <taxon>Acholeplasmatales</taxon>
        <taxon>Acholeplasmataceae</taxon>
        <taxon>Paracholeplasma</taxon>
    </lineage>
</organism>
<protein>
    <recommendedName>
        <fullName evidence="4">Probable cell division protein WhiA</fullName>
    </recommendedName>
</protein>
<dbReference type="InterPro" id="IPR039518">
    <property type="entry name" value="WhiA_LAGLIDADG_dom"/>
</dbReference>
<keyword evidence="1 4" id="KW-0132">Cell division</keyword>
<gene>
    <name evidence="4 9" type="primary">whiA</name>
    <name evidence="9" type="ORF">N7603_06700</name>
</gene>
<reference evidence="10" key="1">
    <citation type="submission" date="2023-07" db="EMBL/GenBank/DDBJ databases">
        <title>Novel Mycoplasma species identified in domestic and wild animals.</title>
        <authorList>
            <person name="Volokhov D.V."/>
            <person name="Furtak V.A."/>
            <person name="Zagorodnyaya T.A."/>
        </authorList>
    </citation>
    <scope>NUCLEOTIDE SEQUENCE [LARGE SCALE GENOMIC DNA]</scope>
    <source>
        <strain evidence="10">92-19</strain>
    </source>
</reference>
<feature type="coiled-coil region" evidence="5">
    <location>
        <begin position="217"/>
        <end position="244"/>
    </location>
</feature>
<sequence length="311" mass="35744">MSFARTVKDEIVKIRTDAKAQLAELSALLHLNTDIHLTSEGVHLEFHTNNPSIARRFFVLIKNMYEAKTEIISKKTMKLNKKSGYLVLVKSHVNKIMDEHSMVDQNVMEYEFLTETDEEKKAYLRGAFLATGSVNDPIKPTYHLELFVMNKTDAIFIQRLMNHFDLNAKITKRRQGLIVYLKESEAISAFLSAIGAFEAVFKFEDERIKRDFNNSINRLINIEIANEKKTIEAANDQLEDIELIKANKALGTIDSKLKDTIRLREAYPEASLSELIEKYEEETGQKISKSGMNHRLMKIKALAEFIREGKK</sequence>
<feature type="domain" description="WhiA LAGLIDADG-like" evidence="8">
    <location>
        <begin position="121"/>
        <end position="213"/>
    </location>
</feature>
<dbReference type="NCBIfam" id="TIGR00647">
    <property type="entry name" value="DNA_bind_WhiA"/>
    <property type="match status" value="1"/>
</dbReference>
<dbReference type="HAMAP" id="MF_01420">
    <property type="entry name" value="HTH_type_WhiA"/>
    <property type="match status" value="1"/>
</dbReference>
<evidence type="ECO:0000259" key="7">
    <source>
        <dbReference type="Pfam" id="PF10298"/>
    </source>
</evidence>
<evidence type="ECO:0000256" key="5">
    <source>
        <dbReference type="SAM" id="Coils"/>
    </source>
</evidence>
<feature type="domain" description="Sporulation regulator WhiA C-terminal" evidence="6">
    <location>
        <begin position="216"/>
        <end position="303"/>
    </location>
</feature>
<dbReference type="Gene3D" id="3.10.28.10">
    <property type="entry name" value="Homing endonucleases"/>
    <property type="match status" value="1"/>
</dbReference>
<dbReference type="GO" id="GO:0003677">
    <property type="term" value="F:DNA binding"/>
    <property type="evidence" value="ECO:0007669"/>
    <property type="project" value="UniProtKB-KW"/>
</dbReference>
<dbReference type="RefSeq" id="WP_262096648.1">
    <property type="nucleotide sequence ID" value="NZ_JAOEGN010000012.1"/>
</dbReference>
<evidence type="ECO:0000259" key="6">
    <source>
        <dbReference type="Pfam" id="PF02650"/>
    </source>
</evidence>
<keyword evidence="5" id="KW-0175">Coiled coil</keyword>
<evidence type="ECO:0000259" key="8">
    <source>
        <dbReference type="Pfam" id="PF14527"/>
    </source>
</evidence>
<proteinExistence type="inferred from homology"/>
<evidence type="ECO:0000256" key="3">
    <source>
        <dbReference type="ARBA" id="ARBA00023306"/>
    </source>
</evidence>
<dbReference type="InterPro" id="IPR018478">
    <property type="entry name" value="Sporu_reg_WhiA_N_dom"/>
</dbReference>
<keyword evidence="2 4" id="KW-0238">DNA-binding</keyword>
<dbReference type="InterPro" id="IPR023054">
    <property type="entry name" value="Sporulation_regulator_WhiA_C"/>
</dbReference>
<evidence type="ECO:0000256" key="2">
    <source>
        <dbReference type="ARBA" id="ARBA00023125"/>
    </source>
</evidence>
<name>A0ABT2PWL2_9MOLU</name>
<dbReference type="SUPFAM" id="SSF55608">
    <property type="entry name" value="Homing endonucleases"/>
    <property type="match status" value="1"/>
</dbReference>
<dbReference type="InterPro" id="IPR027434">
    <property type="entry name" value="Homing_endonucl"/>
</dbReference>
<keyword evidence="3 4" id="KW-0131">Cell cycle</keyword>
<comment type="caution">
    <text evidence="9">The sequence shown here is derived from an EMBL/GenBank/DDBJ whole genome shotgun (WGS) entry which is preliminary data.</text>
</comment>
<dbReference type="Pfam" id="PF02650">
    <property type="entry name" value="HTH_WhiA"/>
    <property type="match status" value="1"/>
</dbReference>
<comment type="similarity">
    <text evidence="4">Belongs to the WhiA family.</text>
</comment>